<dbReference type="GeneID" id="9683369"/>
<feature type="compositionally biased region" description="Low complexity" evidence="1">
    <location>
        <begin position="26"/>
        <end position="51"/>
    </location>
</feature>
<dbReference type="KEGG" id="mpp:MICPUCDRAFT_57661"/>
<dbReference type="AlphaFoldDB" id="C1MRI1"/>
<keyword evidence="3" id="KW-1185">Reference proteome</keyword>
<name>C1MRI1_MICPC</name>
<evidence type="ECO:0000313" key="3">
    <source>
        <dbReference type="Proteomes" id="UP000001876"/>
    </source>
</evidence>
<accession>C1MRI1</accession>
<evidence type="ECO:0000256" key="1">
    <source>
        <dbReference type="SAM" id="MobiDB-lite"/>
    </source>
</evidence>
<feature type="region of interest" description="Disordered" evidence="1">
    <location>
        <begin position="18"/>
        <end position="74"/>
    </location>
</feature>
<sequence length="74" mass="7325">MAAAAMQQQFAAAAAMGAPIPPGGWPPAHIDAQGGFANGAAPPGGLSLAGLTAQPANRRRKAGDGTGEEPHQRR</sequence>
<evidence type="ECO:0000313" key="2">
    <source>
        <dbReference type="EMBL" id="EEH57882.1"/>
    </source>
</evidence>
<protein>
    <submittedName>
        <fullName evidence="2">Predicted protein</fullName>
    </submittedName>
</protein>
<dbReference type="Proteomes" id="UP000001876">
    <property type="component" value="Unassembled WGS sequence"/>
</dbReference>
<gene>
    <name evidence="2" type="ORF">MICPUCDRAFT_57661</name>
</gene>
<reference evidence="2 3" key="1">
    <citation type="journal article" date="2009" name="Science">
        <title>Green evolution and dynamic adaptations revealed by genomes of the marine picoeukaryotes Micromonas.</title>
        <authorList>
            <person name="Worden A.Z."/>
            <person name="Lee J.H."/>
            <person name="Mock T."/>
            <person name="Rouze P."/>
            <person name="Simmons M.P."/>
            <person name="Aerts A.L."/>
            <person name="Allen A.E."/>
            <person name="Cuvelier M.L."/>
            <person name="Derelle E."/>
            <person name="Everett M.V."/>
            <person name="Foulon E."/>
            <person name="Grimwood J."/>
            <person name="Gundlach H."/>
            <person name="Henrissat B."/>
            <person name="Napoli C."/>
            <person name="McDonald S.M."/>
            <person name="Parker M.S."/>
            <person name="Rombauts S."/>
            <person name="Salamov A."/>
            <person name="Von Dassow P."/>
            <person name="Badger J.H."/>
            <person name="Coutinho P.M."/>
            <person name="Demir E."/>
            <person name="Dubchak I."/>
            <person name="Gentemann C."/>
            <person name="Eikrem W."/>
            <person name="Gready J.E."/>
            <person name="John U."/>
            <person name="Lanier W."/>
            <person name="Lindquist E.A."/>
            <person name="Lucas S."/>
            <person name="Mayer K.F."/>
            <person name="Moreau H."/>
            <person name="Not F."/>
            <person name="Otillar R."/>
            <person name="Panaud O."/>
            <person name="Pangilinan J."/>
            <person name="Paulsen I."/>
            <person name="Piegu B."/>
            <person name="Poliakov A."/>
            <person name="Robbens S."/>
            <person name="Schmutz J."/>
            <person name="Toulza E."/>
            <person name="Wyss T."/>
            <person name="Zelensky A."/>
            <person name="Zhou K."/>
            <person name="Armbrust E.V."/>
            <person name="Bhattacharya D."/>
            <person name="Goodenough U.W."/>
            <person name="Van de Peer Y."/>
            <person name="Grigoriev I.V."/>
        </authorList>
    </citation>
    <scope>NUCLEOTIDE SEQUENCE [LARGE SCALE GENOMIC DNA]</scope>
    <source>
        <strain evidence="2 3">CCMP1545</strain>
    </source>
</reference>
<dbReference type="RefSeq" id="XP_003057931.1">
    <property type="nucleotide sequence ID" value="XM_003057885.1"/>
</dbReference>
<proteinExistence type="predicted"/>
<dbReference type="EMBL" id="GG663738">
    <property type="protein sequence ID" value="EEH57882.1"/>
    <property type="molecule type" value="Genomic_DNA"/>
</dbReference>
<organism evidence="3">
    <name type="scientific">Micromonas pusilla (strain CCMP1545)</name>
    <name type="common">Picoplanktonic green alga</name>
    <dbReference type="NCBI Taxonomy" id="564608"/>
    <lineage>
        <taxon>Eukaryota</taxon>
        <taxon>Viridiplantae</taxon>
        <taxon>Chlorophyta</taxon>
        <taxon>Mamiellophyceae</taxon>
        <taxon>Mamiellales</taxon>
        <taxon>Mamiellaceae</taxon>
        <taxon>Micromonas</taxon>
    </lineage>
</organism>